<proteinExistence type="predicted"/>
<dbReference type="AlphaFoldDB" id="A0A1J5RWC1"/>
<evidence type="ECO:0000313" key="2">
    <source>
        <dbReference type="EMBL" id="OIQ92421.1"/>
    </source>
</evidence>
<feature type="region of interest" description="Disordered" evidence="1">
    <location>
        <begin position="1"/>
        <end position="25"/>
    </location>
</feature>
<organism evidence="2">
    <name type="scientific">mine drainage metagenome</name>
    <dbReference type="NCBI Taxonomy" id="410659"/>
    <lineage>
        <taxon>unclassified sequences</taxon>
        <taxon>metagenomes</taxon>
        <taxon>ecological metagenomes</taxon>
    </lineage>
</organism>
<dbReference type="EMBL" id="MLJW01000232">
    <property type="protein sequence ID" value="OIQ92421.1"/>
    <property type="molecule type" value="Genomic_DNA"/>
</dbReference>
<feature type="region of interest" description="Disordered" evidence="1">
    <location>
        <begin position="191"/>
        <end position="214"/>
    </location>
</feature>
<reference evidence="2" key="1">
    <citation type="submission" date="2016-10" db="EMBL/GenBank/DDBJ databases">
        <title>Sequence of Gallionella enrichment culture.</title>
        <authorList>
            <person name="Poehlein A."/>
            <person name="Muehling M."/>
            <person name="Daniel R."/>
        </authorList>
    </citation>
    <scope>NUCLEOTIDE SEQUENCE</scope>
</reference>
<gene>
    <name evidence="2" type="ORF">GALL_256420</name>
</gene>
<accession>A0A1J5RWC1</accession>
<feature type="compositionally biased region" description="Polar residues" evidence="1">
    <location>
        <begin position="191"/>
        <end position="203"/>
    </location>
</feature>
<protein>
    <submittedName>
        <fullName evidence="2">Uncharacterized protein</fullName>
    </submittedName>
</protein>
<evidence type="ECO:0000256" key="1">
    <source>
        <dbReference type="SAM" id="MobiDB-lite"/>
    </source>
</evidence>
<sequence>MTVKKKVAAPGKSNSNTILLKQDDGKSKDRQIAEIALSSATMNAMTARTFTMPSMGEIDISETIHVMYEKMGKVKAGDLSGLEAILTAQTVSLNSIFNEMARRAALNMGTHLQVTETYMRLAFKAQAQCARTIEVLAAMKTPPVVFAKQANISHGHQQVNNGTNPNNTQPPAHTEKTINQQNELLEVNNGSEKMDSGTAQTTIPKDKAMATVAT</sequence>
<comment type="caution">
    <text evidence="2">The sequence shown here is derived from an EMBL/GenBank/DDBJ whole genome shotgun (WGS) entry which is preliminary data.</text>
</comment>
<name>A0A1J5RWC1_9ZZZZ</name>